<dbReference type="eggNOG" id="ENOG50319K5">
    <property type="taxonomic scope" value="Bacteria"/>
</dbReference>
<gene>
    <name evidence="2" type="ORF">K678_00245</name>
</gene>
<dbReference type="InterPro" id="IPR021361">
    <property type="entry name" value="Tad2-like_dom"/>
</dbReference>
<dbReference type="Proteomes" id="UP000015350">
    <property type="component" value="Unassembled WGS sequence"/>
</dbReference>
<proteinExistence type="predicted"/>
<dbReference type="PATRIC" id="fig|1316936.3.peg.51"/>
<feature type="domain" description="Thoeris anti-defense 2-like" evidence="1">
    <location>
        <begin position="96"/>
        <end position="187"/>
    </location>
</feature>
<dbReference type="STRING" id="1316936.K678_00245"/>
<dbReference type="RefSeq" id="WP_021130440.1">
    <property type="nucleotide sequence ID" value="NZ_AQPH01000001.1"/>
</dbReference>
<sequence length="198" mass="21806">MLTYQCHKRVKAAQIATISEVIHGETEDYRLVTTTEGEEINVKANILARWQGPVEGHYLVEYEDGYSALSPAHAFEAGYHLPGQEPARWNTTGTFDFGVAIEALKAGQRVVREGWKGKGMWLSLSCDGSRQVPAENFWSPHNAEFARKNGGMATVLPAITMKTAGGEILMGWLASQTDMLATDWQVVEATTSPTDYVI</sequence>
<protein>
    <recommendedName>
        <fullName evidence="1">Thoeris anti-defense 2-like domain-containing protein</fullName>
    </recommendedName>
</protein>
<evidence type="ECO:0000313" key="2">
    <source>
        <dbReference type="EMBL" id="EPY03494.1"/>
    </source>
</evidence>
<accession>S9SFH8</accession>
<dbReference type="Pfam" id="PF11195">
    <property type="entry name" value="Tad2-like"/>
    <property type="match status" value="1"/>
</dbReference>
<comment type="caution">
    <text evidence="2">The sequence shown here is derived from an EMBL/GenBank/DDBJ whole genome shotgun (WGS) entry which is preliminary data.</text>
</comment>
<dbReference type="EMBL" id="AQPH01000001">
    <property type="protein sequence ID" value="EPY03494.1"/>
    <property type="molecule type" value="Genomic_DNA"/>
</dbReference>
<evidence type="ECO:0000313" key="3">
    <source>
        <dbReference type="Proteomes" id="UP000015350"/>
    </source>
</evidence>
<organism evidence="2 3">
    <name type="scientific">Magnetospirillum fulvum MGU-K5</name>
    <dbReference type="NCBI Taxonomy" id="1316936"/>
    <lineage>
        <taxon>Bacteria</taxon>
        <taxon>Pseudomonadati</taxon>
        <taxon>Pseudomonadota</taxon>
        <taxon>Alphaproteobacteria</taxon>
        <taxon>Rhodospirillales</taxon>
        <taxon>Rhodospirillaceae</taxon>
        <taxon>Magnetospirillum</taxon>
    </lineage>
</organism>
<dbReference type="OrthoDB" id="9806476at2"/>
<reference evidence="2 3" key="1">
    <citation type="submission" date="2013-04" db="EMBL/GenBank/DDBJ databases">
        <authorList>
            <person name="Kuznetsov B."/>
            <person name="Ivanovsky R."/>
        </authorList>
    </citation>
    <scope>NUCLEOTIDE SEQUENCE [LARGE SCALE GENOMIC DNA]</scope>
    <source>
        <strain evidence="2 3">MGU-K5</strain>
    </source>
</reference>
<evidence type="ECO:0000259" key="1">
    <source>
        <dbReference type="Pfam" id="PF11195"/>
    </source>
</evidence>
<dbReference type="AlphaFoldDB" id="S9SFH8"/>
<name>S9SFH8_MAGFU</name>